<reference evidence="5 6" key="1">
    <citation type="journal article" date="2022" name="Allergy">
        <title>Genome assembly and annotation of Periplaneta americana reveal a comprehensive cockroach allergen profile.</title>
        <authorList>
            <person name="Wang L."/>
            <person name="Xiong Q."/>
            <person name="Saelim N."/>
            <person name="Wang L."/>
            <person name="Nong W."/>
            <person name="Wan A.T."/>
            <person name="Shi M."/>
            <person name="Liu X."/>
            <person name="Cao Q."/>
            <person name="Hui J.H.L."/>
            <person name="Sookrung N."/>
            <person name="Leung T.F."/>
            <person name="Tungtrongchitr A."/>
            <person name="Tsui S.K.W."/>
        </authorList>
    </citation>
    <scope>NUCLEOTIDE SEQUENCE [LARGE SCALE GENOMIC DNA]</scope>
    <source>
        <strain evidence="5">PWHHKU_190912</strain>
    </source>
</reference>
<dbReference type="InterPro" id="IPR013602">
    <property type="entry name" value="Dynein_heavy_linker"/>
</dbReference>
<dbReference type="Gene3D" id="1.10.287.2620">
    <property type="match status" value="1"/>
</dbReference>
<protein>
    <recommendedName>
        <fullName evidence="7">Dynein heavy chain 5, axonemal</fullName>
    </recommendedName>
</protein>
<accession>A0ABQ8SDE0</accession>
<feature type="domain" description="Dynein heavy chain linker" evidence="3">
    <location>
        <begin position="611"/>
        <end position="1014"/>
    </location>
</feature>
<comment type="caution">
    <text evidence="5">The sequence shown here is derived from an EMBL/GenBank/DDBJ whole genome shotgun (WGS) entry which is preliminary data.</text>
</comment>
<proteinExistence type="inferred from homology"/>
<feature type="region of interest" description="Disordered" evidence="2">
    <location>
        <begin position="255"/>
        <end position="293"/>
    </location>
</feature>
<dbReference type="Pfam" id="PF25007">
    <property type="entry name" value="DYH2-5-8_CC"/>
    <property type="match status" value="1"/>
</dbReference>
<evidence type="ECO:0000259" key="3">
    <source>
        <dbReference type="Pfam" id="PF08393"/>
    </source>
</evidence>
<dbReference type="Gene3D" id="1.20.140.100">
    <property type="entry name" value="Dynein heavy chain, N-terminal domain 2"/>
    <property type="match status" value="1"/>
</dbReference>
<dbReference type="InterPro" id="IPR042222">
    <property type="entry name" value="Dynein_2_N"/>
</dbReference>
<sequence>MQKVTLQSLPVEEPWTVEEFLEHTEDTCRHAAMELNRKSVMVEEAVEEVLELVRNAAQAFKANSVGDEFDFVMEGKTNHLNRKAVGARTPLRLVQTTRWLRTQRPQQQQQDWSVVWEYFDNPQKLLLQPGGTFSKVMQDMVRNAVAEMRRYYSRKVVDVLIKVTRHSLDCLRKRFSPDSDITGHTQPVFLLHATLMIPRVVVRPSLEDVQDALVAAGKFITSVSKGVGQWTGGKGQQLCLKTSLNSAKMKEEAEEEEVAQKNEATKNNECDSEFCDEECEHRPPAGSEDPKARRRRLYRLASEERPVFPVQQRNFYNHVMENKEVVKMLSLLSTCTQDVKKEMAQFLERWAPYKFLWKNNEQSKREMLDASLNDFESWLRRHCELESSLATEADQHLFGGCLAVSAERLKFGLLTEIKSCTHRIGQVLKKKYRREMDYVYAVINEMDRKLERPVRDLDDVRMVMDTLKKIREQEVDMELRIDPIEEAFNVVTRYELPVDREDLEQVDNLRYTWQQLLARAQDTNCLLLSLQPHFADDLRHNLECFQRDTVQYCHDYRTSGPMMPGLTPREASDRLLLFQNQFDGMWRKLQTYQSGEELFGMPQTDYPELGTIRKELNLLQKLYKLYNDVIDRVSSYYDIPWGEVNIEEINNELMEFQNRCRKLPKALKEWPAFHALKRTVDDFNDMCPLLELMANKAMKPRHWQRIMEVLKHNFDLESENFCLKNILEAPLLKYKEDIEDICISAMKEKDIEAKLRQVTNEWTVHELTFQTFNNRGELLLRGDTTAETIGQLEDSLMILGSLMSNRYNPPFRKQIQQWVTDLGNTNEILERWLLVQNLWVYLEAVFVGGDIAKQLPKEAKRFSKIDKSWQKIMQRAHETPGVVSCCVGDDLLKQLLPHLQEQLELCQKSLSGYLEKKRMMFPRFFFVSDPALLEILGQASDSHTIQNHLLSIFDNTRYVKFHDVEYNKMTAIISSEGESIQLERAVRAEGSVETWLTCLLQTSQQSLHAIIRQAFTMINDLNFNLLTFLDKMPAQVGILGIQMIWTRDGEAALMQARADKKVMSETNNKFLELLNTLIDQTTRDLTKIERTKFETLITIHVHQRDIFDILVRLNVRSVNDFEWLKQCRFYFKEDVDKTLIAITDVTFTYQNEYLGCTERLVITPLTDRSAVRLMRATSTGCRFVWKNVDTVKHGFVRFYF</sequence>
<evidence type="ECO:0000259" key="4">
    <source>
        <dbReference type="Pfam" id="PF25007"/>
    </source>
</evidence>
<evidence type="ECO:0000256" key="2">
    <source>
        <dbReference type="SAM" id="MobiDB-lite"/>
    </source>
</evidence>
<dbReference type="Pfam" id="PF08393">
    <property type="entry name" value="DHC_N2"/>
    <property type="match status" value="1"/>
</dbReference>
<dbReference type="InterPro" id="IPR042228">
    <property type="entry name" value="Dynein_linker_3"/>
</dbReference>
<evidence type="ECO:0000313" key="5">
    <source>
        <dbReference type="EMBL" id="KAJ4431706.1"/>
    </source>
</evidence>
<keyword evidence="6" id="KW-1185">Reference proteome</keyword>
<dbReference type="Proteomes" id="UP001148838">
    <property type="component" value="Unassembled WGS sequence"/>
</dbReference>
<organism evidence="5 6">
    <name type="scientific">Periplaneta americana</name>
    <name type="common">American cockroach</name>
    <name type="synonym">Blatta americana</name>
    <dbReference type="NCBI Taxonomy" id="6978"/>
    <lineage>
        <taxon>Eukaryota</taxon>
        <taxon>Metazoa</taxon>
        <taxon>Ecdysozoa</taxon>
        <taxon>Arthropoda</taxon>
        <taxon>Hexapoda</taxon>
        <taxon>Insecta</taxon>
        <taxon>Pterygota</taxon>
        <taxon>Neoptera</taxon>
        <taxon>Polyneoptera</taxon>
        <taxon>Dictyoptera</taxon>
        <taxon>Blattodea</taxon>
        <taxon>Blattoidea</taxon>
        <taxon>Blattidae</taxon>
        <taxon>Blattinae</taxon>
        <taxon>Periplaneta</taxon>
    </lineage>
</organism>
<dbReference type="InterPro" id="IPR056759">
    <property type="entry name" value="DYH2-5-8_CC"/>
</dbReference>
<feature type="domain" description="Dynein axonemal heavy chain 2/5/8 coiled-coil" evidence="4">
    <location>
        <begin position="423"/>
        <end position="524"/>
    </location>
</feature>
<dbReference type="PANTHER" id="PTHR46532:SF4">
    <property type="entry name" value="AAA+ ATPASE DOMAIN-CONTAINING PROTEIN"/>
    <property type="match status" value="1"/>
</dbReference>
<comment type="similarity">
    <text evidence="1">Belongs to the dynein heavy chain family.</text>
</comment>
<dbReference type="PANTHER" id="PTHR46532">
    <property type="entry name" value="MALE FERTILITY FACTOR KL5"/>
    <property type="match status" value="1"/>
</dbReference>
<evidence type="ECO:0000313" key="6">
    <source>
        <dbReference type="Proteomes" id="UP001148838"/>
    </source>
</evidence>
<dbReference type="Gene3D" id="1.20.58.1120">
    <property type="match status" value="1"/>
</dbReference>
<gene>
    <name evidence="5" type="ORF">ANN_20308</name>
</gene>
<feature type="compositionally biased region" description="Basic and acidic residues" evidence="2">
    <location>
        <begin position="279"/>
        <end position="291"/>
    </location>
</feature>
<dbReference type="EMBL" id="JAJSOF020000031">
    <property type="protein sequence ID" value="KAJ4431706.1"/>
    <property type="molecule type" value="Genomic_DNA"/>
</dbReference>
<feature type="compositionally biased region" description="Basic and acidic residues" evidence="2">
    <location>
        <begin position="258"/>
        <end position="269"/>
    </location>
</feature>
<evidence type="ECO:0008006" key="7">
    <source>
        <dbReference type="Google" id="ProtNLM"/>
    </source>
</evidence>
<evidence type="ECO:0000256" key="1">
    <source>
        <dbReference type="ARBA" id="ARBA00008887"/>
    </source>
</evidence>
<dbReference type="InterPro" id="IPR026983">
    <property type="entry name" value="DHC"/>
</dbReference>
<dbReference type="Gene3D" id="3.20.180.20">
    <property type="entry name" value="Dynein heavy chain, N-terminal domain 2"/>
    <property type="match status" value="1"/>
</dbReference>
<name>A0ABQ8SDE0_PERAM</name>